<keyword evidence="2" id="KW-1185">Reference proteome</keyword>
<dbReference type="KEGG" id="nmv:NITMOv2_3352"/>
<name>A0A0K2GFW3_NITMO</name>
<dbReference type="EMBL" id="CP011801">
    <property type="protein sequence ID" value="ALA59744.1"/>
    <property type="molecule type" value="Genomic_DNA"/>
</dbReference>
<dbReference type="OrthoDB" id="7349669at2"/>
<dbReference type="AlphaFoldDB" id="A0A0K2GFW3"/>
<gene>
    <name evidence="1" type="ORF">NITMOv2_3352</name>
</gene>
<evidence type="ECO:0000313" key="1">
    <source>
        <dbReference type="EMBL" id="ALA59744.1"/>
    </source>
</evidence>
<dbReference type="PATRIC" id="fig|42253.5.peg.3305"/>
<organism evidence="1 2">
    <name type="scientific">Nitrospira moscoviensis</name>
    <dbReference type="NCBI Taxonomy" id="42253"/>
    <lineage>
        <taxon>Bacteria</taxon>
        <taxon>Pseudomonadati</taxon>
        <taxon>Nitrospirota</taxon>
        <taxon>Nitrospiria</taxon>
        <taxon>Nitrospirales</taxon>
        <taxon>Nitrospiraceae</taxon>
        <taxon>Nitrospira</taxon>
    </lineage>
</organism>
<evidence type="ECO:0000313" key="2">
    <source>
        <dbReference type="Proteomes" id="UP000069205"/>
    </source>
</evidence>
<dbReference type="Proteomes" id="UP000069205">
    <property type="component" value="Chromosome"/>
</dbReference>
<sequence length="188" mass="21773">MDHATGAIEMGFDVRRDGDLPAARLRQLFHQAEQRFCSRSRLRFWLHGAEFRDDLVVNHDLHAGARISPNPADQSRQPLACFTDREFHDDLRFIMFGMYSHVQDMSTRDNFAVPFGHLEQARETIIVTVYQPNLVEWEQGFKRRKPDDLRKNCDEEYVDETVTAHLLKTAEEAVRAGVQVDVRIYAAA</sequence>
<reference evidence="1 2" key="1">
    <citation type="journal article" date="2015" name="Proc. Natl. Acad. Sci. U.S.A.">
        <title>Expanded metabolic versatility of ubiquitous nitrite-oxidizing bacteria from the genus Nitrospira.</title>
        <authorList>
            <person name="Koch H."/>
            <person name="Lucker S."/>
            <person name="Albertsen M."/>
            <person name="Kitzinger K."/>
            <person name="Herbold C."/>
            <person name="Spieck E."/>
            <person name="Nielsen P.H."/>
            <person name="Wagner M."/>
            <person name="Daims H."/>
        </authorList>
    </citation>
    <scope>NUCLEOTIDE SEQUENCE [LARGE SCALE GENOMIC DNA]</scope>
    <source>
        <strain evidence="1 2">NSP M-1</strain>
    </source>
</reference>
<protein>
    <submittedName>
        <fullName evidence="1">Uncharacterized protein</fullName>
    </submittedName>
</protein>
<proteinExistence type="predicted"/>
<dbReference type="RefSeq" id="WP_053380705.1">
    <property type="nucleotide sequence ID" value="NZ_CP011801.1"/>
</dbReference>
<dbReference type="STRING" id="42253.NITMOv2_3352"/>
<accession>A0A0K2GFW3</accession>